<gene>
    <name evidence="1" type="ORF">ACFOEW_04820</name>
</gene>
<protein>
    <submittedName>
        <fullName evidence="1">Uncharacterized protein</fullName>
    </submittedName>
</protein>
<organism evidence="1 2">
    <name type="scientific">Alteromonas oceani</name>
    <dbReference type="NCBI Taxonomy" id="2071609"/>
    <lineage>
        <taxon>Bacteria</taxon>
        <taxon>Pseudomonadati</taxon>
        <taxon>Pseudomonadota</taxon>
        <taxon>Gammaproteobacteria</taxon>
        <taxon>Alteromonadales</taxon>
        <taxon>Alteromonadaceae</taxon>
        <taxon>Alteromonas/Salinimonas group</taxon>
        <taxon>Alteromonas</taxon>
    </lineage>
</organism>
<sequence length="114" mass="12449">MGSVFGISGPNGPSTYPQPFLTARFAYQRGNHSVQFAVADGEPGDPLFYYHTAAQEEKRINLMVVTEYAYESAQSKLLAGWWGYNDDSVVLQNAGASRGKITAFICAPNTVLDH</sequence>
<dbReference type="EMBL" id="JBHRSX010000013">
    <property type="protein sequence ID" value="MFC3201141.1"/>
    <property type="molecule type" value="Genomic_DNA"/>
</dbReference>
<comment type="caution">
    <text evidence="1">The sequence shown here is derived from an EMBL/GenBank/DDBJ whole genome shotgun (WGS) entry which is preliminary data.</text>
</comment>
<name>A0ABV7JY96_9ALTE</name>
<proteinExistence type="predicted"/>
<reference evidence="2" key="1">
    <citation type="journal article" date="2019" name="Int. J. Syst. Evol. Microbiol.">
        <title>The Global Catalogue of Microorganisms (GCM) 10K type strain sequencing project: providing services to taxonomists for standard genome sequencing and annotation.</title>
        <authorList>
            <consortium name="The Broad Institute Genomics Platform"/>
            <consortium name="The Broad Institute Genome Sequencing Center for Infectious Disease"/>
            <person name="Wu L."/>
            <person name="Ma J."/>
        </authorList>
    </citation>
    <scope>NUCLEOTIDE SEQUENCE [LARGE SCALE GENOMIC DNA]</scope>
    <source>
        <strain evidence="2">KCTC 52449</strain>
    </source>
</reference>
<dbReference type="Proteomes" id="UP001595477">
    <property type="component" value="Unassembled WGS sequence"/>
</dbReference>
<accession>A0ABV7JY96</accession>
<evidence type="ECO:0000313" key="2">
    <source>
        <dbReference type="Proteomes" id="UP001595477"/>
    </source>
</evidence>
<evidence type="ECO:0000313" key="1">
    <source>
        <dbReference type="EMBL" id="MFC3201141.1"/>
    </source>
</evidence>
<keyword evidence="2" id="KW-1185">Reference proteome</keyword>
<dbReference type="RefSeq" id="WP_123325802.1">
    <property type="nucleotide sequence ID" value="NZ_JBHRSX010000013.1"/>
</dbReference>